<evidence type="ECO:0000256" key="15">
    <source>
        <dbReference type="ARBA" id="ARBA00051912"/>
    </source>
</evidence>
<evidence type="ECO:0000256" key="9">
    <source>
        <dbReference type="ARBA" id="ARBA00022741"/>
    </source>
</evidence>
<evidence type="ECO:0000256" key="13">
    <source>
        <dbReference type="ARBA" id="ARBA00023268"/>
    </source>
</evidence>
<feature type="domain" description="Cytidyltransferase-like" evidence="22">
    <location>
        <begin position="154"/>
        <end position="297"/>
    </location>
</feature>
<comment type="subcellular location">
    <subcellularLocation>
        <location evidence="2">Cytoplasm</location>
    </subcellularLocation>
    <subcellularLocation>
        <location evidence="1">Mitochondrion matrix</location>
    </subcellularLocation>
</comment>
<dbReference type="FunFam" id="3.40.50.300:FF:000899">
    <property type="entry name" value="Bifunctional coenzyme A synthase"/>
    <property type="match status" value="1"/>
</dbReference>
<dbReference type="GO" id="GO:0004595">
    <property type="term" value="F:pantetheine-phosphate adenylyltransferase activity"/>
    <property type="evidence" value="ECO:0007669"/>
    <property type="project" value="UniProtKB-EC"/>
</dbReference>
<sequence>MLAKTALLIVSNPNHLGRILLNIHEKVKTTLYIQLLSGISGPFSFYPNVFTSWPKYSQIIWGIYSQAARHCQNLDVRVLLSALKYNNVSKIHTQNAIDLVIFDREYTKADIDVFLDAKIGNVAADCDVLTIKGNGSDVVAAIEPHNNKIYTHTVAGGTFDRLHIAHKLLLSEVALRSSSRVTVGVTDENMLQSKTLYELVEPLENRLNGVKDFMMDVCPELNYTIVPIRDLYGPTQHDPTMELIVVSAETIKGGHKINEIRQSKNLPILEILEVELIQEPYPESMEELKISSSTARMRLLGTLLNPPRKNTLIPNKPYVIGLTGGIASGKSSISLRLKELGAEIIDCDQVGHEMYKPGKRCYDLIVETFGKTILSENGEVNRKALGAVVFKSPEELQKLNNLVWPAIAEEVVNRIKTSSAEVLVVEAAVLLKASWEKYCHEIWTTIIPRAEAIQRLQSRNGLTQEQAQQRIASQCSNEVYTRSANVVFCSLWEREYTISQVNKAWDLLQKRLL</sequence>
<dbReference type="Gene3D" id="3.40.50.300">
    <property type="entry name" value="P-loop containing nucleotide triphosphate hydrolases"/>
    <property type="match status" value="1"/>
</dbReference>
<evidence type="ECO:0000256" key="8">
    <source>
        <dbReference type="ARBA" id="ARBA00022695"/>
    </source>
</evidence>
<evidence type="ECO:0000256" key="12">
    <source>
        <dbReference type="ARBA" id="ARBA00023128"/>
    </source>
</evidence>
<evidence type="ECO:0000256" key="11">
    <source>
        <dbReference type="ARBA" id="ARBA00022840"/>
    </source>
</evidence>
<evidence type="ECO:0000256" key="3">
    <source>
        <dbReference type="ARBA" id="ARBA00011245"/>
    </source>
</evidence>
<keyword evidence="6" id="KW-0597">Phosphoprotein</keyword>
<dbReference type="InterPro" id="IPR027417">
    <property type="entry name" value="P-loop_NTPase"/>
</dbReference>
<comment type="catalytic activity">
    <reaction evidence="14">
        <text>(R)-4'-phosphopantetheine + ATP + H(+) = 3'-dephospho-CoA + diphosphate</text>
        <dbReference type="Rhea" id="RHEA:19801"/>
        <dbReference type="ChEBI" id="CHEBI:15378"/>
        <dbReference type="ChEBI" id="CHEBI:30616"/>
        <dbReference type="ChEBI" id="CHEBI:33019"/>
        <dbReference type="ChEBI" id="CHEBI:57328"/>
        <dbReference type="ChEBI" id="CHEBI:61723"/>
        <dbReference type="EC" id="2.7.7.3"/>
    </reaction>
    <physiologicalReaction direction="left-to-right" evidence="14">
        <dbReference type="Rhea" id="RHEA:19802"/>
    </physiologicalReaction>
</comment>
<keyword evidence="9" id="KW-0547">Nucleotide-binding</keyword>
<keyword evidence="8" id="KW-0548">Nucleotidyltransferase</keyword>
<evidence type="ECO:0000256" key="7">
    <source>
        <dbReference type="ARBA" id="ARBA00022679"/>
    </source>
</evidence>
<dbReference type="SUPFAM" id="SSF52540">
    <property type="entry name" value="P-loop containing nucleoside triphosphate hydrolases"/>
    <property type="match status" value="1"/>
</dbReference>
<dbReference type="EC" id="2.7.7.3" evidence="4"/>
<dbReference type="GO" id="GO:0004140">
    <property type="term" value="F:dephospho-CoA kinase activity"/>
    <property type="evidence" value="ECO:0007669"/>
    <property type="project" value="UniProtKB-EC"/>
</dbReference>
<dbReference type="InterPro" id="IPR001977">
    <property type="entry name" value="Depp_CoAkinase"/>
</dbReference>
<organism evidence="23 24">
    <name type="scientific">Aquatica leii</name>
    <dbReference type="NCBI Taxonomy" id="1421715"/>
    <lineage>
        <taxon>Eukaryota</taxon>
        <taxon>Metazoa</taxon>
        <taxon>Ecdysozoa</taxon>
        <taxon>Arthropoda</taxon>
        <taxon>Hexapoda</taxon>
        <taxon>Insecta</taxon>
        <taxon>Pterygota</taxon>
        <taxon>Neoptera</taxon>
        <taxon>Endopterygota</taxon>
        <taxon>Coleoptera</taxon>
        <taxon>Polyphaga</taxon>
        <taxon>Elateriformia</taxon>
        <taxon>Elateroidea</taxon>
        <taxon>Lampyridae</taxon>
        <taxon>Luciolinae</taxon>
        <taxon>Aquatica</taxon>
    </lineage>
</organism>
<evidence type="ECO:0000256" key="6">
    <source>
        <dbReference type="ARBA" id="ARBA00022553"/>
    </source>
</evidence>
<keyword evidence="12" id="KW-0496">Mitochondrion</keyword>
<accession>A0AAN7P138</accession>
<comment type="function">
    <text evidence="16">Bifunctional enzyme that catalyzes the fourth and fifth sequential steps of CoA biosynthetic pathway. The fourth reaction is catalyzed by the phosphopantetheine adenylyltransferase, coded by the coaD domain; the fifth reaction is catalyzed by the dephospho-CoA kinase, coded by the coaE domain. May act as a point of CoA biosynthesis regulation.</text>
</comment>
<dbReference type="GO" id="GO:0015937">
    <property type="term" value="P:coenzyme A biosynthetic process"/>
    <property type="evidence" value="ECO:0007669"/>
    <property type="project" value="InterPro"/>
</dbReference>
<dbReference type="EMBL" id="JARPUR010000006">
    <property type="protein sequence ID" value="KAK4874734.1"/>
    <property type="molecule type" value="Genomic_DNA"/>
</dbReference>
<comment type="pathway">
    <text evidence="18">Cofactor biosynthesis; coenzyme A biosynthesis; CoA from (R)-pantothenate: step 5/5.</text>
</comment>
<keyword evidence="7" id="KW-0808">Transferase</keyword>
<comment type="catalytic activity">
    <reaction evidence="15">
        <text>3'-dephospho-CoA + ATP = ADP + CoA + H(+)</text>
        <dbReference type="Rhea" id="RHEA:18245"/>
        <dbReference type="ChEBI" id="CHEBI:15378"/>
        <dbReference type="ChEBI" id="CHEBI:30616"/>
        <dbReference type="ChEBI" id="CHEBI:57287"/>
        <dbReference type="ChEBI" id="CHEBI:57328"/>
        <dbReference type="ChEBI" id="CHEBI:456216"/>
        <dbReference type="EC" id="2.7.1.24"/>
    </reaction>
    <physiologicalReaction direction="left-to-right" evidence="15">
        <dbReference type="Rhea" id="RHEA:18246"/>
    </physiologicalReaction>
</comment>
<keyword evidence="13" id="KW-0511">Multifunctional enzyme</keyword>
<comment type="subunit">
    <text evidence="3">Monomer.</text>
</comment>
<dbReference type="InterPro" id="IPR014729">
    <property type="entry name" value="Rossmann-like_a/b/a_fold"/>
</dbReference>
<dbReference type="AlphaFoldDB" id="A0AAN7P138"/>
<dbReference type="EC" id="2.7.1.24" evidence="20"/>
<dbReference type="CDD" id="cd02022">
    <property type="entry name" value="DPCK"/>
    <property type="match status" value="1"/>
</dbReference>
<comment type="similarity">
    <text evidence="19">In the central section; belongs to the eukaryotic CoaD family.</text>
</comment>
<comment type="caution">
    <text evidence="23">The sequence shown here is derived from an EMBL/GenBank/DDBJ whole genome shotgun (WGS) entry which is preliminary data.</text>
</comment>
<dbReference type="NCBIfam" id="TIGR00152">
    <property type="entry name" value="dephospho-CoA kinase"/>
    <property type="match status" value="1"/>
</dbReference>
<dbReference type="Pfam" id="PF01467">
    <property type="entry name" value="CTP_transf_like"/>
    <property type="match status" value="1"/>
</dbReference>
<evidence type="ECO:0000256" key="2">
    <source>
        <dbReference type="ARBA" id="ARBA00004496"/>
    </source>
</evidence>
<dbReference type="HAMAP" id="MF_00376">
    <property type="entry name" value="Dephospho_CoA_kinase"/>
    <property type="match status" value="1"/>
</dbReference>
<proteinExistence type="inferred from homology"/>
<evidence type="ECO:0000256" key="21">
    <source>
        <dbReference type="ARBA" id="ARBA00067394"/>
    </source>
</evidence>
<evidence type="ECO:0000259" key="22">
    <source>
        <dbReference type="Pfam" id="PF01467"/>
    </source>
</evidence>
<dbReference type="PROSITE" id="PS51219">
    <property type="entry name" value="DPCK"/>
    <property type="match status" value="1"/>
</dbReference>
<evidence type="ECO:0000256" key="18">
    <source>
        <dbReference type="ARBA" id="ARBA00060696"/>
    </source>
</evidence>
<name>A0AAN7P138_9COLE</name>
<dbReference type="InterPro" id="IPR004821">
    <property type="entry name" value="Cyt_trans-like"/>
</dbReference>
<reference evidence="24" key="1">
    <citation type="submission" date="2023-01" db="EMBL/GenBank/DDBJ databases">
        <title>Key to firefly adult light organ development and bioluminescence: homeobox transcription factors regulate luciferase expression and transportation to peroxisome.</title>
        <authorList>
            <person name="Fu X."/>
        </authorList>
    </citation>
    <scope>NUCLEOTIDE SEQUENCE [LARGE SCALE GENOMIC DNA]</scope>
</reference>
<evidence type="ECO:0000256" key="20">
    <source>
        <dbReference type="ARBA" id="ARBA00066359"/>
    </source>
</evidence>
<evidence type="ECO:0000256" key="4">
    <source>
        <dbReference type="ARBA" id="ARBA00012392"/>
    </source>
</evidence>
<evidence type="ECO:0000256" key="10">
    <source>
        <dbReference type="ARBA" id="ARBA00022777"/>
    </source>
</evidence>
<dbReference type="PANTHER" id="PTHR10695">
    <property type="entry name" value="DEPHOSPHO-COA KINASE-RELATED"/>
    <property type="match status" value="1"/>
</dbReference>
<evidence type="ECO:0000256" key="17">
    <source>
        <dbReference type="ARBA" id="ARBA00060565"/>
    </source>
</evidence>
<gene>
    <name evidence="23" type="ORF">RN001_014094</name>
</gene>
<evidence type="ECO:0000256" key="5">
    <source>
        <dbReference type="ARBA" id="ARBA00022490"/>
    </source>
</evidence>
<dbReference type="Proteomes" id="UP001353858">
    <property type="component" value="Unassembled WGS sequence"/>
</dbReference>
<keyword evidence="5" id="KW-0963">Cytoplasm</keyword>
<evidence type="ECO:0000313" key="23">
    <source>
        <dbReference type="EMBL" id="KAK4874734.1"/>
    </source>
</evidence>
<dbReference type="GO" id="GO:0005759">
    <property type="term" value="C:mitochondrial matrix"/>
    <property type="evidence" value="ECO:0007669"/>
    <property type="project" value="UniProtKB-SubCell"/>
</dbReference>
<evidence type="ECO:0000313" key="24">
    <source>
        <dbReference type="Proteomes" id="UP001353858"/>
    </source>
</evidence>
<dbReference type="GO" id="GO:0005524">
    <property type="term" value="F:ATP binding"/>
    <property type="evidence" value="ECO:0007669"/>
    <property type="project" value="UniProtKB-KW"/>
</dbReference>
<dbReference type="FunFam" id="3.40.50.620:FF:000089">
    <property type="entry name" value="Bifunctional coenzyme A synthase"/>
    <property type="match status" value="1"/>
</dbReference>
<dbReference type="PANTHER" id="PTHR10695:SF46">
    <property type="entry name" value="BIFUNCTIONAL COENZYME A SYNTHASE-RELATED"/>
    <property type="match status" value="1"/>
</dbReference>
<keyword evidence="10" id="KW-0418">Kinase</keyword>
<evidence type="ECO:0000256" key="16">
    <source>
        <dbReference type="ARBA" id="ARBA00059677"/>
    </source>
</evidence>
<comment type="pathway">
    <text evidence="17">Cofactor biosynthesis; coenzyme A biosynthesis; CoA from (R)-pantothenate: step 4/5.</text>
</comment>
<evidence type="ECO:0000256" key="14">
    <source>
        <dbReference type="ARBA" id="ARBA00051310"/>
    </source>
</evidence>
<evidence type="ECO:0000256" key="1">
    <source>
        <dbReference type="ARBA" id="ARBA00004305"/>
    </source>
</evidence>
<keyword evidence="24" id="KW-1185">Reference proteome</keyword>
<dbReference type="SUPFAM" id="SSF52374">
    <property type="entry name" value="Nucleotidylyl transferase"/>
    <property type="match status" value="1"/>
</dbReference>
<dbReference type="Pfam" id="PF01121">
    <property type="entry name" value="CoaE"/>
    <property type="match status" value="1"/>
</dbReference>
<protein>
    <recommendedName>
        <fullName evidence="21">Bifunctional coenzyme A synthase</fullName>
        <ecNumber evidence="20">2.7.1.24</ecNumber>
        <ecNumber evidence="4">2.7.7.3</ecNumber>
    </recommendedName>
</protein>
<keyword evidence="11" id="KW-0067">ATP-binding</keyword>
<dbReference type="Gene3D" id="3.40.50.620">
    <property type="entry name" value="HUPs"/>
    <property type="match status" value="1"/>
</dbReference>
<evidence type="ECO:0000256" key="19">
    <source>
        <dbReference type="ARBA" id="ARBA00061673"/>
    </source>
</evidence>